<reference evidence="2" key="2">
    <citation type="submission" date="2017-06" db="EMBL/GenBank/DDBJ databases">
        <title>WGS assembly of Brachypodium distachyon.</title>
        <authorList>
            <consortium name="The International Brachypodium Initiative"/>
            <person name="Lucas S."/>
            <person name="Harmon-Smith M."/>
            <person name="Lail K."/>
            <person name="Tice H."/>
            <person name="Grimwood J."/>
            <person name="Bruce D."/>
            <person name="Barry K."/>
            <person name="Shu S."/>
            <person name="Lindquist E."/>
            <person name="Wang M."/>
            <person name="Pitluck S."/>
            <person name="Vogel J.P."/>
            <person name="Garvin D.F."/>
            <person name="Mockler T.C."/>
            <person name="Schmutz J."/>
            <person name="Rokhsar D."/>
            <person name="Bevan M.W."/>
        </authorList>
    </citation>
    <scope>NUCLEOTIDE SEQUENCE</scope>
    <source>
        <strain evidence="2">Bd21</strain>
    </source>
</reference>
<dbReference type="Proteomes" id="UP000008810">
    <property type="component" value="Chromosome 2"/>
</dbReference>
<keyword evidence="4" id="KW-1185">Reference proteome</keyword>
<sequence>MAFDDLVRSLFSAPQALILGASPPAAASAVASATPRRSARQASKASSTPVAQRATIRLAKELSAINQNEKGADAAAAALVQRFRELLSAVDIDGLAVLTKVDRDALHRAATKASAVSAATTAT</sequence>
<feature type="compositionally biased region" description="Low complexity" evidence="1">
    <location>
        <begin position="30"/>
        <end position="47"/>
    </location>
</feature>
<dbReference type="FunCoup" id="A0A2K2DEN5">
    <property type="interactions" value="150"/>
</dbReference>
<protein>
    <submittedName>
        <fullName evidence="2 3">Uncharacterized protein</fullName>
    </submittedName>
</protein>
<dbReference type="Gramene" id="PNT72733">
    <property type="protein sequence ID" value="PNT72733"/>
    <property type="gene ID" value="BRADI_2g48431v3"/>
</dbReference>
<accession>A0A2K2DEN5</accession>
<evidence type="ECO:0000256" key="1">
    <source>
        <dbReference type="SAM" id="MobiDB-lite"/>
    </source>
</evidence>
<reference evidence="2 3" key="1">
    <citation type="journal article" date="2010" name="Nature">
        <title>Genome sequencing and analysis of the model grass Brachypodium distachyon.</title>
        <authorList>
            <consortium name="International Brachypodium Initiative"/>
        </authorList>
    </citation>
    <scope>NUCLEOTIDE SEQUENCE [LARGE SCALE GENOMIC DNA]</scope>
    <source>
        <strain evidence="2 3">Bd21</strain>
    </source>
</reference>
<reference evidence="3" key="3">
    <citation type="submission" date="2018-08" db="UniProtKB">
        <authorList>
            <consortium name="EnsemblPlants"/>
        </authorList>
    </citation>
    <scope>IDENTIFICATION</scope>
    <source>
        <strain evidence="3">cv. Bd21</strain>
    </source>
</reference>
<dbReference type="AlphaFoldDB" id="A0A2K2DEN5"/>
<organism evidence="2">
    <name type="scientific">Brachypodium distachyon</name>
    <name type="common">Purple false brome</name>
    <name type="synonym">Trachynia distachya</name>
    <dbReference type="NCBI Taxonomy" id="15368"/>
    <lineage>
        <taxon>Eukaryota</taxon>
        <taxon>Viridiplantae</taxon>
        <taxon>Streptophyta</taxon>
        <taxon>Embryophyta</taxon>
        <taxon>Tracheophyta</taxon>
        <taxon>Spermatophyta</taxon>
        <taxon>Magnoliopsida</taxon>
        <taxon>Liliopsida</taxon>
        <taxon>Poales</taxon>
        <taxon>Poaceae</taxon>
        <taxon>BOP clade</taxon>
        <taxon>Pooideae</taxon>
        <taxon>Stipodae</taxon>
        <taxon>Brachypodieae</taxon>
        <taxon>Brachypodium</taxon>
    </lineage>
</organism>
<proteinExistence type="predicted"/>
<evidence type="ECO:0000313" key="2">
    <source>
        <dbReference type="EMBL" id="PNT72733.1"/>
    </source>
</evidence>
<name>A0A2K2DEN5_BRADI</name>
<dbReference type="OrthoDB" id="716470at2759"/>
<dbReference type="InParanoid" id="A0A2K2DEN5"/>
<evidence type="ECO:0000313" key="3">
    <source>
        <dbReference type="EnsemblPlants" id="PNT72733"/>
    </source>
</evidence>
<dbReference type="EMBL" id="CM000881">
    <property type="protein sequence ID" value="PNT72733.1"/>
    <property type="molecule type" value="Genomic_DNA"/>
</dbReference>
<evidence type="ECO:0000313" key="4">
    <source>
        <dbReference type="Proteomes" id="UP000008810"/>
    </source>
</evidence>
<gene>
    <name evidence="2" type="ORF">BRADI_2g48431v3</name>
</gene>
<dbReference type="EnsemblPlants" id="PNT72733">
    <property type="protein sequence ID" value="PNT72733"/>
    <property type="gene ID" value="BRADI_2g48431v3"/>
</dbReference>
<feature type="region of interest" description="Disordered" evidence="1">
    <location>
        <begin position="30"/>
        <end position="52"/>
    </location>
</feature>